<keyword evidence="2" id="KW-0472">Membrane</keyword>
<protein>
    <recommendedName>
        <fullName evidence="6">C-type lysozyme inhibitor domain-containing protein</fullName>
    </recommendedName>
</protein>
<evidence type="ECO:0000256" key="1">
    <source>
        <dbReference type="ARBA" id="ARBA00022729"/>
    </source>
</evidence>
<feature type="domain" description="C-type lysozyme inhibitor" evidence="6">
    <location>
        <begin position="42"/>
        <end position="107"/>
    </location>
</feature>
<keyword evidence="4" id="KW-0449">Lipoprotein</keyword>
<dbReference type="Proteomes" id="UP000486297">
    <property type="component" value="Unassembled WGS sequence"/>
</dbReference>
<evidence type="ECO:0000256" key="3">
    <source>
        <dbReference type="ARBA" id="ARBA00023139"/>
    </source>
</evidence>
<proteinExistence type="predicted"/>
<evidence type="ECO:0000256" key="2">
    <source>
        <dbReference type="ARBA" id="ARBA00023136"/>
    </source>
</evidence>
<dbReference type="AlphaFoldDB" id="A0A7X2KY04"/>
<dbReference type="Pfam" id="PF09864">
    <property type="entry name" value="MliC"/>
    <property type="match status" value="1"/>
</dbReference>
<keyword evidence="3" id="KW-0564">Palmitate</keyword>
<comment type="caution">
    <text evidence="7">The sequence shown here is derived from an EMBL/GenBank/DDBJ whole genome shotgun (WGS) entry which is preliminary data.</text>
</comment>
<reference evidence="7" key="1">
    <citation type="journal article" name="Emerg. Infect. Dis.">
        <title>Two cases of a newly characterized neisseria species.</title>
        <authorList>
            <person name="Mustapha M."/>
            <person name="Lemos A.P.S."/>
            <person name="Harrison L.H."/>
            <person name="Vantyne D."/>
            <person name="Sacchi C.T."/>
        </authorList>
    </citation>
    <scope>NUCLEOTIDE SEQUENCE</scope>
    <source>
        <strain evidence="7">N.95.16</strain>
    </source>
</reference>
<feature type="signal peptide" evidence="5">
    <location>
        <begin position="1"/>
        <end position="21"/>
    </location>
</feature>
<name>A0A7X2KY04_9NEIS</name>
<evidence type="ECO:0000313" key="7">
    <source>
        <dbReference type="EMBL" id="MRN37608.1"/>
    </source>
</evidence>
<evidence type="ECO:0000313" key="8">
    <source>
        <dbReference type="Proteomes" id="UP000486297"/>
    </source>
</evidence>
<organism evidence="7 8">
    <name type="scientific">Neisseria brasiliensis</name>
    <dbReference type="NCBI Taxonomy" id="2666100"/>
    <lineage>
        <taxon>Bacteria</taxon>
        <taxon>Pseudomonadati</taxon>
        <taxon>Pseudomonadota</taxon>
        <taxon>Betaproteobacteria</taxon>
        <taxon>Neisseriales</taxon>
        <taxon>Neisseriaceae</taxon>
        <taxon>Neisseria</taxon>
    </lineage>
</organism>
<keyword evidence="8" id="KW-1185">Reference proteome</keyword>
<evidence type="ECO:0000256" key="5">
    <source>
        <dbReference type="SAM" id="SignalP"/>
    </source>
</evidence>
<evidence type="ECO:0000256" key="4">
    <source>
        <dbReference type="ARBA" id="ARBA00023288"/>
    </source>
</evidence>
<accession>A0A7X2KY04</accession>
<feature type="chain" id="PRO_5031272839" description="C-type lysozyme inhibitor domain-containing protein" evidence="5">
    <location>
        <begin position="22"/>
        <end position="116"/>
    </location>
</feature>
<dbReference type="InterPro" id="IPR036328">
    <property type="entry name" value="MliC_sf"/>
</dbReference>
<evidence type="ECO:0000259" key="6">
    <source>
        <dbReference type="Pfam" id="PF09864"/>
    </source>
</evidence>
<sequence length="116" mass="12847">MIRHAAIFLLVSLCTACGSYKAVRPSAPIPVVAEAETYSVNYEAANGQRITAVYINSNSPMTVELRQGNTVESLKQIQSWAKGVEYSNLSTRWHVQEGFATLTRRGKPIVFTEIIE</sequence>
<dbReference type="Gene3D" id="2.40.128.200">
    <property type="match status" value="1"/>
</dbReference>
<gene>
    <name evidence="7" type="ORF">GJU80_03665</name>
</gene>
<dbReference type="SUPFAM" id="SSF141488">
    <property type="entry name" value="YdhA-like"/>
    <property type="match status" value="1"/>
</dbReference>
<dbReference type="InterPro" id="IPR018660">
    <property type="entry name" value="MliC"/>
</dbReference>
<dbReference type="EMBL" id="WJXO01000001">
    <property type="protein sequence ID" value="MRN37608.1"/>
    <property type="molecule type" value="Genomic_DNA"/>
</dbReference>
<keyword evidence="1 5" id="KW-0732">Signal</keyword>